<feature type="transmembrane region" description="Helical" evidence="1">
    <location>
        <begin position="12"/>
        <end position="34"/>
    </location>
</feature>
<keyword evidence="3" id="KW-1185">Reference proteome</keyword>
<evidence type="ECO:0000313" key="2">
    <source>
        <dbReference type="EMBL" id="SFM93165.1"/>
    </source>
</evidence>
<gene>
    <name evidence="2" type="ORF">SAMN02982985_05838</name>
</gene>
<dbReference type="RefSeq" id="WP_093391292.1">
    <property type="nucleotide sequence ID" value="NZ_FOTW01000053.1"/>
</dbReference>
<proteinExistence type="predicted"/>
<dbReference type="Proteomes" id="UP000199470">
    <property type="component" value="Unassembled WGS sequence"/>
</dbReference>
<protein>
    <recommendedName>
        <fullName evidence="4">Copper resistance protein D</fullName>
    </recommendedName>
</protein>
<dbReference type="OrthoDB" id="5955722at2"/>
<keyword evidence="1" id="KW-1133">Transmembrane helix</keyword>
<keyword evidence="1" id="KW-0812">Transmembrane</keyword>
<feature type="transmembrane region" description="Helical" evidence="1">
    <location>
        <begin position="54"/>
        <end position="76"/>
    </location>
</feature>
<evidence type="ECO:0008006" key="4">
    <source>
        <dbReference type="Google" id="ProtNLM"/>
    </source>
</evidence>
<dbReference type="EMBL" id="FOTW01000053">
    <property type="protein sequence ID" value="SFM93165.1"/>
    <property type="molecule type" value="Genomic_DNA"/>
</dbReference>
<evidence type="ECO:0000313" key="3">
    <source>
        <dbReference type="Proteomes" id="UP000199470"/>
    </source>
</evidence>
<name>A0A1I4UWB3_9BURK</name>
<feature type="transmembrane region" description="Helical" evidence="1">
    <location>
        <begin position="124"/>
        <end position="145"/>
    </location>
</feature>
<sequence length="149" mass="16779">MSSASYPVLLTIHLFCALIFVGTVFFEVLVLEGVRKHVPAEAMRAVERGIGRRVRWLMPIVLVTLFSAGFGLAAHYGELLTHPRGNPFAILLMIKIGLALSVFGHFLLASYWRMCEIFTARRSRLLHISVFCHVVLIVLLAKGMFHIQF</sequence>
<feature type="transmembrane region" description="Helical" evidence="1">
    <location>
        <begin position="88"/>
        <end position="112"/>
    </location>
</feature>
<keyword evidence="1" id="KW-0472">Membrane</keyword>
<dbReference type="AlphaFoldDB" id="A0A1I4UWB3"/>
<dbReference type="PIRSF" id="PIRSF015875">
    <property type="entry name" value="UCP015875"/>
    <property type="match status" value="1"/>
</dbReference>
<accession>A0A1I4UWB3</accession>
<organism evidence="2 3">
    <name type="scientific">Rugamonas rubra</name>
    <dbReference type="NCBI Taxonomy" id="758825"/>
    <lineage>
        <taxon>Bacteria</taxon>
        <taxon>Pseudomonadati</taxon>
        <taxon>Pseudomonadota</taxon>
        <taxon>Betaproteobacteria</taxon>
        <taxon>Burkholderiales</taxon>
        <taxon>Oxalobacteraceae</taxon>
        <taxon>Telluria group</taxon>
        <taxon>Rugamonas</taxon>
    </lineage>
</organism>
<dbReference type="InterPro" id="IPR007418">
    <property type="entry name" value="DUF474"/>
</dbReference>
<reference evidence="2 3" key="1">
    <citation type="submission" date="2016-10" db="EMBL/GenBank/DDBJ databases">
        <authorList>
            <person name="de Groot N.N."/>
        </authorList>
    </citation>
    <scope>NUCLEOTIDE SEQUENCE [LARGE SCALE GENOMIC DNA]</scope>
    <source>
        <strain evidence="2 3">ATCC 43154</strain>
    </source>
</reference>
<evidence type="ECO:0000256" key="1">
    <source>
        <dbReference type="SAM" id="Phobius"/>
    </source>
</evidence>